<keyword evidence="8" id="KW-0472">Membrane</keyword>
<feature type="binding site" evidence="10">
    <location>
        <begin position="76"/>
        <end position="83"/>
    </location>
    <ligand>
        <name>ATP</name>
        <dbReference type="ChEBI" id="CHEBI:30616"/>
    </ligand>
</feature>
<evidence type="ECO:0000256" key="2">
    <source>
        <dbReference type="ARBA" id="ARBA00022692"/>
    </source>
</evidence>
<keyword evidence="2" id="KW-0812">Transmembrane</keyword>
<evidence type="ECO:0000256" key="5">
    <source>
        <dbReference type="ARBA" id="ARBA00022803"/>
    </source>
</evidence>
<evidence type="ECO:0000256" key="3">
    <source>
        <dbReference type="ARBA" id="ARBA00022737"/>
    </source>
</evidence>
<evidence type="ECO:0000256" key="4">
    <source>
        <dbReference type="ARBA" id="ARBA00022741"/>
    </source>
</evidence>
<feature type="domain" description="Fido" evidence="11">
    <location>
        <begin position="1"/>
        <end position="129"/>
    </location>
</feature>
<evidence type="ECO:0000256" key="8">
    <source>
        <dbReference type="ARBA" id="ARBA00023136"/>
    </source>
</evidence>
<dbReference type="PANTHER" id="PTHR13504:SF34">
    <property type="entry name" value="PROTEIN ADENYLYLTRANSFERASE FICD"/>
    <property type="match status" value="1"/>
</dbReference>
<evidence type="ECO:0000256" key="9">
    <source>
        <dbReference type="PIRSR" id="PIRSR640198-1"/>
    </source>
</evidence>
<dbReference type="Pfam" id="PF02661">
    <property type="entry name" value="Fic"/>
    <property type="match status" value="1"/>
</dbReference>
<dbReference type="WBParaSite" id="jg22687">
    <property type="protein sequence ID" value="jg22687"/>
    <property type="gene ID" value="jg22687"/>
</dbReference>
<keyword evidence="12" id="KW-1185">Reference proteome</keyword>
<dbReference type="SUPFAM" id="SSF140931">
    <property type="entry name" value="Fic-like"/>
    <property type="match status" value="1"/>
</dbReference>
<keyword evidence="3" id="KW-0677">Repeat</keyword>
<organism evidence="12 13">
    <name type="scientific">Ditylenchus dipsaci</name>
    <dbReference type="NCBI Taxonomy" id="166011"/>
    <lineage>
        <taxon>Eukaryota</taxon>
        <taxon>Metazoa</taxon>
        <taxon>Ecdysozoa</taxon>
        <taxon>Nematoda</taxon>
        <taxon>Chromadorea</taxon>
        <taxon>Rhabditida</taxon>
        <taxon>Tylenchina</taxon>
        <taxon>Tylenchomorpha</taxon>
        <taxon>Sphaerularioidea</taxon>
        <taxon>Anguinidae</taxon>
        <taxon>Anguininae</taxon>
        <taxon>Ditylenchus</taxon>
    </lineage>
</organism>
<feature type="active site" evidence="9">
    <location>
        <position position="72"/>
    </location>
</feature>
<dbReference type="GO" id="GO:0016020">
    <property type="term" value="C:membrane"/>
    <property type="evidence" value="ECO:0007669"/>
    <property type="project" value="UniProtKB-SubCell"/>
</dbReference>
<dbReference type="InterPro" id="IPR036597">
    <property type="entry name" value="Fido-like_dom_sf"/>
</dbReference>
<evidence type="ECO:0000313" key="12">
    <source>
        <dbReference type="Proteomes" id="UP000887574"/>
    </source>
</evidence>
<keyword evidence="6 10" id="KW-0067">ATP-binding</keyword>
<reference evidence="13" key="1">
    <citation type="submission" date="2022-11" db="UniProtKB">
        <authorList>
            <consortium name="WormBaseParasite"/>
        </authorList>
    </citation>
    <scope>IDENTIFICATION</scope>
</reference>
<evidence type="ECO:0000259" key="11">
    <source>
        <dbReference type="PROSITE" id="PS51459"/>
    </source>
</evidence>
<evidence type="ECO:0000313" key="13">
    <source>
        <dbReference type="WBParaSite" id="jg22687"/>
    </source>
</evidence>
<keyword evidence="4 10" id="KW-0547">Nucleotide-binding</keyword>
<keyword evidence="7" id="KW-1133">Transmembrane helix</keyword>
<dbReference type="PANTHER" id="PTHR13504">
    <property type="entry name" value="FIDO DOMAIN-CONTAINING PROTEIN DDB_G0283145"/>
    <property type="match status" value="1"/>
</dbReference>
<evidence type="ECO:0000256" key="7">
    <source>
        <dbReference type="ARBA" id="ARBA00022989"/>
    </source>
</evidence>
<keyword evidence="5" id="KW-0802">TPR repeat</keyword>
<dbReference type="GO" id="GO:0005524">
    <property type="term" value="F:ATP binding"/>
    <property type="evidence" value="ECO:0007669"/>
    <property type="project" value="UniProtKB-KW"/>
</dbReference>
<dbReference type="InterPro" id="IPR003812">
    <property type="entry name" value="Fido"/>
</dbReference>
<evidence type="ECO:0000256" key="6">
    <source>
        <dbReference type="ARBA" id="ARBA00022840"/>
    </source>
</evidence>
<comment type="subcellular location">
    <subcellularLocation>
        <location evidence="1">Membrane</location>
        <topology evidence="1">Single-pass membrane protein</topology>
    </subcellularLocation>
</comment>
<dbReference type="InterPro" id="IPR040198">
    <property type="entry name" value="Fido_containing"/>
</dbReference>
<dbReference type="AlphaFoldDB" id="A0A915DT90"/>
<protein>
    <submittedName>
        <fullName evidence="13">Fido domain-containing protein</fullName>
    </submittedName>
</protein>
<name>A0A915DT90_9BILA</name>
<dbReference type="Gene3D" id="1.10.3290.10">
    <property type="entry name" value="Fido-like domain"/>
    <property type="match status" value="1"/>
</dbReference>
<dbReference type="PROSITE" id="PS51459">
    <property type="entry name" value="FIDO"/>
    <property type="match status" value="1"/>
</dbReference>
<evidence type="ECO:0000256" key="10">
    <source>
        <dbReference type="PIRSR" id="PIRSR640198-2"/>
    </source>
</evidence>
<sequence length="141" mass="16438">MIVSKNEHFINTKLAYKLRHVNEPALLQRDWTGYFHTKISTFLTWLHQQLQVQLIDGISLATMAHYFLVVLHPFHDGNGRCARLLMNWVLMKCDYPPVIIPSQNKDGYLESLRLADQGDIRPLIRFVSKCLVDTVDKIENF</sequence>
<accession>A0A915DT90</accession>
<evidence type="ECO:0000256" key="1">
    <source>
        <dbReference type="ARBA" id="ARBA00004167"/>
    </source>
</evidence>
<proteinExistence type="predicted"/>
<dbReference type="Proteomes" id="UP000887574">
    <property type="component" value="Unplaced"/>
</dbReference>